<keyword evidence="1" id="KW-0732">Signal</keyword>
<proteinExistence type="predicted"/>
<name>A0ABS7GF72_9BACT</name>
<dbReference type="Proteomes" id="UP000812961">
    <property type="component" value="Unassembled WGS sequence"/>
</dbReference>
<accession>A0ABS7GF72</accession>
<gene>
    <name evidence="2" type="ORF">K1Y79_18460</name>
</gene>
<reference evidence="2 3" key="1">
    <citation type="submission" date="2021-08" db="EMBL/GenBank/DDBJ databases">
        <title>The genome sequence of Chitinophaga sp. B61.</title>
        <authorList>
            <person name="Zhang X."/>
        </authorList>
    </citation>
    <scope>NUCLEOTIDE SEQUENCE [LARGE SCALE GENOMIC DNA]</scope>
    <source>
        <strain evidence="2 3">B61</strain>
    </source>
</reference>
<dbReference type="RefSeq" id="WP_220251639.1">
    <property type="nucleotide sequence ID" value="NZ_JAICCF010000003.1"/>
</dbReference>
<evidence type="ECO:0000256" key="1">
    <source>
        <dbReference type="SAM" id="SignalP"/>
    </source>
</evidence>
<dbReference type="EMBL" id="JAICCF010000003">
    <property type="protein sequence ID" value="MBW8686329.1"/>
    <property type="molecule type" value="Genomic_DNA"/>
</dbReference>
<keyword evidence="3" id="KW-1185">Reference proteome</keyword>
<feature type="signal peptide" evidence="1">
    <location>
        <begin position="1"/>
        <end position="24"/>
    </location>
</feature>
<organism evidence="2 3">
    <name type="scientific">Chitinophaga rhizophila</name>
    <dbReference type="NCBI Taxonomy" id="2866212"/>
    <lineage>
        <taxon>Bacteria</taxon>
        <taxon>Pseudomonadati</taxon>
        <taxon>Bacteroidota</taxon>
        <taxon>Chitinophagia</taxon>
        <taxon>Chitinophagales</taxon>
        <taxon>Chitinophagaceae</taxon>
        <taxon>Chitinophaga</taxon>
    </lineage>
</organism>
<sequence length="94" mass="9376">MKQISWRRMSVLGIVLMGASAVTAAVLPNKTEARDSVGSLTQSTANGLAISCTVTGSVGAACNVTAGTLTTVGTGADAESIAQTPQTANNTTTF</sequence>
<feature type="chain" id="PRO_5046977376" evidence="1">
    <location>
        <begin position="25"/>
        <end position="94"/>
    </location>
</feature>
<evidence type="ECO:0000313" key="3">
    <source>
        <dbReference type="Proteomes" id="UP000812961"/>
    </source>
</evidence>
<protein>
    <submittedName>
        <fullName evidence="2">Uncharacterized protein</fullName>
    </submittedName>
</protein>
<comment type="caution">
    <text evidence="2">The sequence shown here is derived from an EMBL/GenBank/DDBJ whole genome shotgun (WGS) entry which is preliminary data.</text>
</comment>
<evidence type="ECO:0000313" key="2">
    <source>
        <dbReference type="EMBL" id="MBW8686329.1"/>
    </source>
</evidence>